<dbReference type="Proteomes" id="UP000789901">
    <property type="component" value="Unassembled WGS sequence"/>
</dbReference>
<evidence type="ECO:0000313" key="2">
    <source>
        <dbReference type="EMBL" id="CAG8616527.1"/>
    </source>
</evidence>
<organism evidence="2 3">
    <name type="scientific">Gigaspora margarita</name>
    <dbReference type="NCBI Taxonomy" id="4874"/>
    <lineage>
        <taxon>Eukaryota</taxon>
        <taxon>Fungi</taxon>
        <taxon>Fungi incertae sedis</taxon>
        <taxon>Mucoromycota</taxon>
        <taxon>Glomeromycotina</taxon>
        <taxon>Glomeromycetes</taxon>
        <taxon>Diversisporales</taxon>
        <taxon>Gigasporaceae</taxon>
        <taxon>Gigaspora</taxon>
    </lineage>
</organism>
<proteinExistence type="predicted"/>
<evidence type="ECO:0000313" key="3">
    <source>
        <dbReference type="Proteomes" id="UP000789901"/>
    </source>
</evidence>
<keyword evidence="1" id="KW-0472">Membrane</keyword>
<sequence>MPYKEDLTGLDKYEVTYEECMMLVDFYMEGQHPESEKDEKVIKIKNIEDMLRKPYSDSSKFKSLYEDRNVYLANSRNIINNRMKIIDDRIKAINEKFEMILNNLQMYQIFDLLEKHESECNICLEVGTTFKCLTCAFRSHSYCLMNCLKIDKTFQFSKQSSEVYELLKSIKDTNKYGDDFFLAAQKFINELYNKSKLEKQPNKQIFTDDNWSSSTETLIGNNLNSNQTSSFQSYPELSVSRCSEDLGTYRTTDSLECSLASEQYNMPIQQETSSVSAVCSVDRPSANQNINNLVLPNNQVVQDSQNGLVLPQNSHCQTSEENWQPNPNMEELGHGDIVWPQQSQSFFLLVNGTNNSIQRNKKYIYWALAFFVLIILACTYIVKSNERLFGLVETGLFEQ</sequence>
<keyword evidence="1" id="KW-0812">Transmembrane</keyword>
<reference evidence="2 3" key="1">
    <citation type="submission" date="2021-06" db="EMBL/GenBank/DDBJ databases">
        <authorList>
            <person name="Kallberg Y."/>
            <person name="Tangrot J."/>
            <person name="Rosling A."/>
        </authorList>
    </citation>
    <scope>NUCLEOTIDE SEQUENCE [LARGE SCALE GENOMIC DNA]</scope>
    <source>
        <strain evidence="2 3">120-4 pot B 10/14</strain>
    </source>
</reference>
<feature type="non-terminal residue" evidence="2">
    <location>
        <position position="399"/>
    </location>
</feature>
<gene>
    <name evidence="2" type="ORF">GMARGA_LOCUS7620</name>
</gene>
<comment type="caution">
    <text evidence="2">The sequence shown here is derived from an EMBL/GenBank/DDBJ whole genome shotgun (WGS) entry which is preliminary data.</text>
</comment>
<protein>
    <submittedName>
        <fullName evidence="2">23635_t:CDS:1</fullName>
    </submittedName>
</protein>
<evidence type="ECO:0000256" key="1">
    <source>
        <dbReference type="SAM" id="Phobius"/>
    </source>
</evidence>
<keyword evidence="3" id="KW-1185">Reference proteome</keyword>
<accession>A0ABN7UK27</accession>
<feature type="transmembrane region" description="Helical" evidence="1">
    <location>
        <begin position="363"/>
        <end position="382"/>
    </location>
</feature>
<name>A0ABN7UK27_GIGMA</name>
<dbReference type="EMBL" id="CAJVQB010003740">
    <property type="protein sequence ID" value="CAG8616527.1"/>
    <property type="molecule type" value="Genomic_DNA"/>
</dbReference>
<keyword evidence="1" id="KW-1133">Transmembrane helix</keyword>